<keyword evidence="2" id="KW-1185">Reference proteome</keyword>
<gene>
    <name evidence="1" type="ORF">AYR53_00475</name>
</gene>
<dbReference type="GeneID" id="42980710"/>
<sequence>MSVHNKKWLYLILNCLMVAGVGMTLQSPVFGAKKTDGNGNSGQVELASQSLETKRPHLVSKPNRSEIRNLAVESLPRTQSQQENYLIWVGGGLVLIAIGLGWYKRRPDKN</sequence>
<proteinExistence type="predicted"/>
<evidence type="ECO:0000313" key="2">
    <source>
        <dbReference type="Proteomes" id="UP000078582"/>
    </source>
</evidence>
<protein>
    <submittedName>
        <fullName evidence="1">Uncharacterized protein</fullName>
    </submittedName>
</protein>
<dbReference type="STRING" id="375175.AYR53_00475"/>
<dbReference type="RefSeq" id="WP_068279960.1">
    <property type="nucleotide sequence ID" value="NZ_CP014873.1"/>
</dbReference>
<dbReference type="Proteomes" id="UP000078582">
    <property type="component" value="Chromosome"/>
</dbReference>
<name>A0A192H067_9LACO</name>
<evidence type="ECO:0000313" key="1">
    <source>
        <dbReference type="EMBL" id="ANK61361.1"/>
    </source>
</evidence>
<reference evidence="1 2" key="1">
    <citation type="submission" date="2016-03" db="EMBL/GenBank/DDBJ databases">
        <title>Pediococcus and Lactobacillus from brewery environment - whole genome sequencing and assembly.</title>
        <authorList>
            <person name="Behr J."/>
            <person name="Geissler A.J."/>
            <person name="Vogel R.F."/>
        </authorList>
    </citation>
    <scope>NUCLEOTIDE SEQUENCE [LARGE SCALE GENOMIC DNA]</scope>
    <source>
        <strain evidence="1 2">TMW 1.1989</strain>
    </source>
</reference>
<dbReference type="AlphaFoldDB" id="A0A192H067"/>
<organism evidence="1 2">
    <name type="scientific">Loigolactobacillus backii</name>
    <dbReference type="NCBI Taxonomy" id="375175"/>
    <lineage>
        <taxon>Bacteria</taxon>
        <taxon>Bacillati</taxon>
        <taxon>Bacillota</taxon>
        <taxon>Bacilli</taxon>
        <taxon>Lactobacillales</taxon>
        <taxon>Lactobacillaceae</taxon>
        <taxon>Loigolactobacillus</taxon>
    </lineage>
</organism>
<accession>A0A192H067</accession>
<dbReference type="EMBL" id="CP014873">
    <property type="protein sequence ID" value="ANK61361.1"/>
    <property type="molecule type" value="Genomic_DNA"/>
</dbReference>